<organism evidence="1 2">
    <name type="scientific">Cupriavidus taiwanensis</name>
    <dbReference type="NCBI Taxonomy" id="164546"/>
    <lineage>
        <taxon>Bacteria</taxon>
        <taxon>Pseudomonadati</taxon>
        <taxon>Pseudomonadota</taxon>
        <taxon>Betaproteobacteria</taxon>
        <taxon>Burkholderiales</taxon>
        <taxon>Burkholderiaceae</taxon>
        <taxon>Cupriavidus</taxon>
    </lineage>
</organism>
<sequence length="60" mass="6776">MKVVVCVERYIPHPKLGAGREQLTANEGHVSPLSPRRYFICKVAVTGLLLLEHIWNRAAH</sequence>
<evidence type="ECO:0000313" key="2">
    <source>
        <dbReference type="Proteomes" id="UP000255505"/>
    </source>
</evidence>
<keyword evidence="1" id="KW-0614">Plasmid</keyword>
<geneLocation type="plasmid" evidence="1">
    <name>II</name>
</geneLocation>
<evidence type="ECO:0000313" key="1">
    <source>
        <dbReference type="EMBL" id="SPK75693.1"/>
    </source>
</evidence>
<proteinExistence type="predicted"/>
<protein>
    <submittedName>
        <fullName evidence="1">Uncharacterized protein</fullName>
    </submittedName>
</protein>
<gene>
    <name evidence="1" type="ORF">CT19425_MP60069</name>
</gene>
<dbReference type="Proteomes" id="UP000255505">
    <property type="component" value="Plasmid II"/>
</dbReference>
<name>A0A375ILV6_9BURK</name>
<reference evidence="1 2" key="1">
    <citation type="submission" date="2018-01" db="EMBL/GenBank/DDBJ databases">
        <authorList>
            <person name="Gaut B.S."/>
            <person name="Morton B.R."/>
            <person name="Clegg M.T."/>
            <person name="Duvall M.R."/>
        </authorList>
    </citation>
    <scope>NUCLEOTIDE SEQUENCE [LARGE SCALE GENOMIC DNA]</scope>
    <source>
        <strain evidence="1">Cupriavidus taiwanensis LMG 19425</strain>
        <plasmid evidence="2">Plasmid ii</plasmid>
    </source>
</reference>
<dbReference type="EMBL" id="LT991977">
    <property type="protein sequence ID" value="SPK75693.1"/>
    <property type="molecule type" value="Genomic_DNA"/>
</dbReference>
<accession>A0A375ILV6</accession>
<dbReference type="AlphaFoldDB" id="A0A375ILV6"/>